<keyword evidence="2" id="KW-1133">Transmembrane helix</keyword>
<evidence type="ECO:0008006" key="5">
    <source>
        <dbReference type="Google" id="ProtNLM"/>
    </source>
</evidence>
<dbReference type="Proteomes" id="UP000824164">
    <property type="component" value="Unassembled WGS sequence"/>
</dbReference>
<proteinExistence type="predicted"/>
<feature type="transmembrane region" description="Helical" evidence="2">
    <location>
        <begin position="391"/>
        <end position="412"/>
    </location>
</feature>
<feature type="transmembrane region" description="Helical" evidence="2">
    <location>
        <begin position="441"/>
        <end position="462"/>
    </location>
</feature>
<reference evidence="3" key="2">
    <citation type="journal article" date="2021" name="PeerJ">
        <title>Extensive microbial diversity within the chicken gut microbiome revealed by metagenomics and culture.</title>
        <authorList>
            <person name="Gilroy R."/>
            <person name="Ravi A."/>
            <person name="Getino M."/>
            <person name="Pursley I."/>
            <person name="Horton D.L."/>
            <person name="Alikhan N.F."/>
            <person name="Baker D."/>
            <person name="Gharbi K."/>
            <person name="Hall N."/>
            <person name="Watson M."/>
            <person name="Adriaenssens E.M."/>
            <person name="Foster-Nyarko E."/>
            <person name="Jarju S."/>
            <person name="Secka A."/>
            <person name="Antonio M."/>
            <person name="Oren A."/>
            <person name="Chaudhuri R.R."/>
            <person name="La Ragione R."/>
            <person name="Hildebrand F."/>
            <person name="Pallen M.J."/>
        </authorList>
    </citation>
    <scope>NUCLEOTIDE SEQUENCE</scope>
    <source>
        <strain evidence="3">CHK187-14744</strain>
    </source>
</reference>
<dbReference type="Gene3D" id="3.40.50.1820">
    <property type="entry name" value="alpha/beta hydrolase"/>
    <property type="match status" value="1"/>
</dbReference>
<evidence type="ECO:0000256" key="2">
    <source>
        <dbReference type="SAM" id="Phobius"/>
    </source>
</evidence>
<dbReference type="InterPro" id="IPR050261">
    <property type="entry name" value="FrsA_esterase"/>
</dbReference>
<feature type="transmembrane region" description="Helical" evidence="2">
    <location>
        <begin position="599"/>
        <end position="619"/>
    </location>
</feature>
<dbReference type="GO" id="GO:0052689">
    <property type="term" value="F:carboxylic ester hydrolase activity"/>
    <property type="evidence" value="ECO:0007669"/>
    <property type="project" value="UniProtKB-ARBA"/>
</dbReference>
<accession>A0A9D1HGM9</accession>
<keyword evidence="2" id="KW-0472">Membrane</keyword>
<feature type="transmembrane region" description="Helical" evidence="2">
    <location>
        <begin position="533"/>
        <end position="554"/>
    </location>
</feature>
<feature type="transmembrane region" description="Helical" evidence="2">
    <location>
        <begin position="483"/>
        <end position="504"/>
    </location>
</feature>
<feature type="transmembrane region" description="Helical" evidence="2">
    <location>
        <begin position="631"/>
        <end position="652"/>
    </location>
</feature>
<sequence length="654" mass="72053">MKRKTNAFFIILSLILVLISCIGAHLIQTDFGHVTITDVRIPMPSGETLRVLVHRPDTATVDNPAPCVITSHGYHATLETQDITSIELARRGFVVFNMDTYSAGSSSGTSIPYNDSRSYYGLGMLQLVDYVHDNIDYIDPDRIGITGHSTGGRNVAFTLDAYGRNENGLEYVGQPADAGDYETKVSSALILAFFPDHYLLNNMPSGVNVGINFARYDEGATVQVTKVDGYQWADMTVSPEAKFFVNGAEPGTFTLNEDAEIDPATGHNNVTLSGWDNSEKVDIGHYYGDIEDGTMRVVYNPSTSHQWQFFSKTNATITNQFFMDTLEAPNPIAADDQLWFLKEVFNAIGLVGFFLLLIPLSFLLMETPFFASLKNNTAVAKAAPSGGKSKAVFYISLILLAVFPGLTVMPAFSDIAYGMIFTDAAANNSTSFFPQPGPNAIIVWAIINAVLALVVFAVGYWIDGKRNGDSPSRWGLKTSKANIGKCLLLAFMVMTAAYLLVLFADRFFKTDFRFWSFAVRAADGNILTLWLHYVPFMLVFWLVTSFMVNCSAWIETKKPWHNTAMCVAVNTIGLIGLVAIQFIVLFTTGQAAWYANRSWVNICLIIPFIPMMAIGTVVLRKAYKKTGTIYYGAFLMAFVSTLVSISTANAILRI</sequence>
<dbReference type="AlphaFoldDB" id="A0A9D1HGM9"/>
<protein>
    <recommendedName>
        <fullName evidence="5">Alpha/beta hydrolase</fullName>
    </recommendedName>
</protein>
<organism evidence="3 4">
    <name type="scientific">Candidatus Onthocola gallistercoris</name>
    <dbReference type="NCBI Taxonomy" id="2840876"/>
    <lineage>
        <taxon>Bacteria</taxon>
        <taxon>Bacillati</taxon>
        <taxon>Bacillota</taxon>
        <taxon>Bacilli</taxon>
        <taxon>Candidatus Onthocola</taxon>
    </lineage>
</organism>
<reference evidence="3" key="1">
    <citation type="submission" date="2020-10" db="EMBL/GenBank/DDBJ databases">
        <authorList>
            <person name="Gilroy R."/>
        </authorList>
    </citation>
    <scope>NUCLEOTIDE SEQUENCE</scope>
    <source>
        <strain evidence="3">CHK187-14744</strain>
    </source>
</reference>
<dbReference type="PANTHER" id="PTHR22946">
    <property type="entry name" value="DIENELACTONE HYDROLASE DOMAIN-CONTAINING PROTEIN-RELATED"/>
    <property type="match status" value="1"/>
</dbReference>
<gene>
    <name evidence="3" type="ORF">IAB63_06425</name>
</gene>
<evidence type="ECO:0000313" key="4">
    <source>
        <dbReference type="Proteomes" id="UP000824164"/>
    </source>
</evidence>
<name>A0A9D1HGM9_9FIRM</name>
<dbReference type="PROSITE" id="PS51257">
    <property type="entry name" value="PROKAR_LIPOPROTEIN"/>
    <property type="match status" value="1"/>
</dbReference>
<dbReference type="EMBL" id="DVLT01000042">
    <property type="protein sequence ID" value="HIU02873.1"/>
    <property type="molecule type" value="Genomic_DNA"/>
</dbReference>
<feature type="transmembrane region" description="Helical" evidence="2">
    <location>
        <begin position="566"/>
        <end position="587"/>
    </location>
</feature>
<evidence type="ECO:0000313" key="3">
    <source>
        <dbReference type="EMBL" id="HIU02873.1"/>
    </source>
</evidence>
<dbReference type="SUPFAM" id="SSF53474">
    <property type="entry name" value="alpha/beta-Hydrolases"/>
    <property type="match status" value="1"/>
</dbReference>
<keyword evidence="2" id="KW-0812">Transmembrane</keyword>
<comment type="caution">
    <text evidence="3">The sequence shown here is derived from an EMBL/GenBank/DDBJ whole genome shotgun (WGS) entry which is preliminary data.</text>
</comment>
<dbReference type="InterPro" id="IPR029058">
    <property type="entry name" value="AB_hydrolase_fold"/>
</dbReference>
<dbReference type="PANTHER" id="PTHR22946:SF9">
    <property type="entry name" value="POLYKETIDE TRANSFERASE AF380"/>
    <property type="match status" value="1"/>
</dbReference>
<evidence type="ECO:0000256" key="1">
    <source>
        <dbReference type="ARBA" id="ARBA00022801"/>
    </source>
</evidence>
<keyword evidence="1" id="KW-0378">Hydrolase</keyword>
<feature type="transmembrane region" description="Helical" evidence="2">
    <location>
        <begin position="344"/>
        <end position="365"/>
    </location>
</feature>